<dbReference type="Proteomes" id="UP000010959">
    <property type="component" value="Unassembled WGS sequence"/>
</dbReference>
<organism evidence="1 2">
    <name type="scientific">Rhodopirellula baltica SWK14</name>
    <dbReference type="NCBI Taxonomy" id="993516"/>
    <lineage>
        <taxon>Bacteria</taxon>
        <taxon>Pseudomonadati</taxon>
        <taxon>Planctomycetota</taxon>
        <taxon>Planctomycetia</taxon>
        <taxon>Pirellulales</taxon>
        <taxon>Pirellulaceae</taxon>
        <taxon>Rhodopirellula</taxon>
    </lineage>
</organism>
<evidence type="ECO:0000313" key="1">
    <source>
        <dbReference type="EMBL" id="ELP35181.1"/>
    </source>
</evidence>
<name>L7CQ33_RHOBT</name>
<evidence type="ECO:0000313" key="2">
    <source>
        <dbReference type="Proteomes" id="UP000010959"/>
    </source>
</evidence>
<dbReference type="EMBL" id="AMWG01000020">
    <property type="protein sequence ID" value="ELP35181.1"/>
    <property type="molecule type" value="Genomic_DNA"/>
</dbReference>
<accession>L7CQ33</accession>
<protein>
    <submittedName>
        <fullName evidence="1">Uncharacterized protein</fullName>
    </submittedName>
</protein>
<sequence>MGREAHTAREKLEIRRKQVLSVQEPVDRWSSTETGTQEDPFSQLFACPGKFASKLDANC</sequence>
<dbReference type="AlphaFoldDB" id="L7CQ33"/>
<dbReference type="PATRIC" id="fig|993516.3.peg.901"/>
<reference evidence="1 2" key="1">
    <citation type="journal article" date="2013" name="Mar. Genomics">
        <title>Expression of sulfatases in Rhodopirellula baltica and the diversity of sulfatases in the genus Rhodopirellula.</title>
        <authorList>
            <person name="Wegner C.E."/>
            <person name="Richter-Heitmann T."/>
            <person name="Klindworth A."/>
            <person name="Klockow C."/>
            <person name="Richter M."/>
            <person name="Achstetter T."/>
            <person name="Glockner F.O."/>
            <person name="Harder J."/>
        </authorList>
    </citation>
    <scope>NUCLEOTIDE SEQUENCE [LARGE SCALE GENOMIC DNA]</scope>
    <source>
        <strain evidence="1 2">SWK14</strain>
    </source>
</reference>
<proteinExistence type="predicted"/>
<gene>
    <name evidence="1" type="ORF">RBSWK_00849</name>
</gene>
<comment type="caution">
    <text evidence="1">The sequence shown here is derived from an EMBL/GenBank/DDBJ whole genome shotgun (WGS) entry which is preliminary data.</text>
</comment>